<dbReference type="EMBL" id="CM026422">
    <property type="protein sequence ID" value="KAG0588123.1"/>
    <property type="molecule type" value="Genomic_DNA"/>
</dbReference>
<reference evidence="7" key="1">
    <citation type="submission" date="2020-06" db="EMBL/GenBank/DDBJ databases">
        <title>WGS assembly of Ceratodon purpureus strain R40.</title>
        <authorList>
            <person name="Carey S.B."/>
            <person name="Jenkins J."/>
            <person name="Shu S."/>
            <person name="Lovell J.T."/>
            <person name="Sreedasyam A."/>
            <person name="Maumus F."/>
            <person name="Tiley G.P."/>
            <person name="Fernandez-Pozo N."/>
            <person name="Barry K."/>
            <person name="Chen C."/>
            <person name="Wang M."/>
            <person name="Lipzen A."/>
            <person name="Daum C."/>
            <person name="Saski C.A."/>
            <person name="Payton A.C."/>
            <person name="Mcbreen J.C."/>
            <person name="Conrad R.E."/>
            <person name="Kollar L.M."/>
            <person name="Olsson S."/>
            <person name="Huttunen S."/>
            <person name="Landis J.B."/>
            <person name="Wickett N.J."/>
            <person name="Johnson M.G."/>
            <person name="Rensing S.A."/>
            <person name="Grimwood J."/>
            <person name="Schmutz J."/>
            <person name="Mcdaniel S.F."/>
        </authorList>
    </citation>
    <scope>NUCLEOTIDE SEQUENCE</scope>
    <source>
        <strain evidence="7">R40</strain>
    </source>
</reference>
<keyword evidence="3" id="KW-0804">Transcription</keyword>
<evidence type="ECO:0000259" key="6">
    <source>
        <dbReference type="PROSITE" id="PS51519"/>
    </source>
</evidence>
<evidence type="ECO:0000256" key="1">
    <source>
        <dbReference type="ARBA" id="ARBA00023015"/>
    </source>
</evidence>
<feature type="compositionally biased region" description="Polar residues" evidence="5">
    <location>
        <begin position="107"/>
        <end position="117"/>
    </location>
</feature>
<evidence type="ECO:0000256" key="4">
    <source>
        <dbReference type="ARBA" id="ARBA00023242"/>
    </source>
</evidence>
<proteinExistence type="predicted"/>
<keyword evidence="2" id="KW-0238">DNA-binding</keyword>
<name>A0A8T0J0F6_CERPU</name>
<keyword evidence="4" id="KW-0539">Nucleus</keyword>
<evidence type="ECO:0000313" key="8">
    <source>
        <dbReference type="Proteomes" id="UP000822688"/>
    </source>
</evidence>
<feature type="compositionally biased region" description="Polar residues" evidence="5">
    <location>
        <begin position="155"/>
        <end position="202"/>
    </location>
</feature>
<feature type="region of interest" description="Disordered" evidence="5">
    <location>
        <begin position="94"/>
        <end position="202"/>
    </location>
</feature>
<dbReference type="Proteomes" id="UP000822688">
    <property type="component" value="Chromosome 2"/>
</dbReference>
<sequence length="343" mass="36813">MPSDVLTNRHMAKLGMAPQPVSWSDGPLTIQDVSKFFSVPIAEAAQKLSVCGSVLQRICKENGIARWPYRKVTSGKSAEEIIEEGIKELASNPSAYKVAEKQPPTTPENTSNISGTPVASIPISSPPTEPDSVMNVGQPDPKRPARQQEVALVQPSPSQKSTQRNASGAQAKTLAQGSTPPQRVNQQGTPSHLNSPASSHVRSTAALHPLTPQKQKPASILDDFKIGFPTKGLRRASTRWWGSLEKESAILPEPAGDRDAELMCPESSVKGLESVSEVSPPTASSLLVRTRRKASLRGRSAVAHAVTRGYGLHQLGAKDAATLKFVFGDYLPKHWTSSFPPMP</sequence>
<evidence type="ECO:0000256" key="5">
    <source>
        <dbReference type="SAM" id="MobiDB-lite"/>
    </source>
</evidence>
<organism evidence="7 8">
    <name type="scientific">Ceratodon purpureus</name>
    <name type="common">Fire moss</name>
    <name type="synonym">Dicranum purpureum</name>
    <dbReference type="NCBI Taxonomy" id="3225"/>
    <lineage>
        <taxon>Eukaryota</taxon>
        <taxon>Viridiplantae</taxon>
        <taxon>Streptophyta</taxon>
        <taxon>Embryophyta</taxon>
        <taxon>Bryophyta</taxon>
        <taxon>Bryophytina</taxon>
        <taxon>Bryopsida</taxon>
        <taxon>Dicranidae</taxon>
        <taxon>Pseudoditrichales</taxon>
        <taxon>Ditrichaceae</taxon>
        <taxon>Ceratodon</taxon>
    </lineage>
</organism>
<dbReference type="GO" id="GO:0003677">
    <property type="term" value="F:DNA binding"/>
    <property type="evidence" value="ECO:0007669"/>
    <property type="project" value="UniProtKB-KW"/>
</dbReference>
<gene>
    <name evidence="7" type="ORF">KC19_2G217600</name>
</gene>
<evidence type="ECO:0000313" key="7">
    <source>
        <dbReference type="EMBL" id="KAG0588123.1"/>
    </source>
</evidence>
<comment type="caution">
    <text evidence="7">The sequence shown here is derived from an EMBL/GenBank/DDBJ whole genome shotgun (WGS) entry which is preliminary data.</text>
</comment>
<protein>
    <recommendedName>
        <fullName evidence="6">RWP-RK domain-containing protein</fullName>
    </recommendedName>
</protein>
<dbReference type="AlphaFoldDB" id="A0A8T0J0F6"/>
<evidence type="ECO:0000256" key="2">
    <source>
        <dbReference type="ARBA" id="ARBA00023125"/>
    </source>
</evidence>
<keyword evidence="1" id="KW-0805">Transcription regulation</keyword>
<feature type="domain" description="RWP-RK" evidence="6">
    <location>
        <begin position="7"/>
        <end position="95"/>
    </location>
</feature>
<accession>A0A8T0J0F6</accession>
<evidence type="ECO:0000256" key="3">
    <source>
        <dbReference type="ARBA" id="ARBA00023163"/>
    </source>
</evidence>
<dbReference type="PANTHER" id="PTHR48316:SF1">
    <property type="match status" value="1"/>
</dbReference>
<dbReference type="Pfam" id="PF02042">
    <property type="entry name" value="RWP-RK"/>
    <property type="match status" value="1"/>
</dbReference>
<keyword evidence="8" id="KW-1185">Reference proteome</keyword>
<dbReference type="PROSITE" id="PS51519">
    <property type="entry name" value="RWP_RK"/>
    <property type="match status" value="1"/>
</dbReference>
<dbReference type="InterPro" id="IPR003035">
    <property type="entry name" value="RWP-RK_dom"/>
</dbReference>
<dbReference type="PANTHER" id="PTHR48316">
    <property type="match status" value="1"/>
</dbReference>